<dbReference type="AlphaFoldDB" id="A0A0S4JLH7"/>
<sequence>MLPKIPEGKPSSPRPRGDSRAKSSSSRGGGGKSAGASPSGTFPPVRKIPKALEIALLALNREEELFRSTLEMQESVGQSRISLSLSDQRQESVEWHAKRSAKALTSLTTSAEVQQESMSQLLLAMRDARSDVFSTRSRIEKFFEYQESDERKAVDKLKIDHQHLVEKCAQQETVLELQSAEIHSLREQLSRRILRNSAESNFLRQLVQDELKKSALDINTMKKVLHEKIDGAVLAFQKPSYSTALQSLKEHVEEVQKGVQGQSDNLHILMEEIGAKDRFFDLDGDGGTMHTNFPEFYRKELRGLTRDHLLNVLDVVSFEDGVVDAVGKAIRARKLAAHGIKVNEDSVAGSLLS</sequence>
<protein>
    <submittedName>
        <fullName evidence="2">Uncharacterized protein</fullName>
    </submittedName>
</protein>
<evidence type="ECO:0000313" key="2">
    <source>
        <dbReference type="EMBL" id="CUG91478.1"/>
    </source>
</evidence>
<dbReference type="OrthoDB" id="272581at2759"/>
<dbReference type="Proteomes" id="UP000051952">
    <property type="component" value="Unassembled WGS sequence"/>
</dbReference>
<proteinExistence type="predicted"/>
<reference evidence="3" key="1">
    <citation type="submission" date="2015-09" db="EMBL/GenBank/DDBJ databases">
        <authorList>
            <consortium name="Pathogen Informatics"/>
        </authorList>
    </citation>
    <scope>NUCLEOTIDE SEQUENCE [LARGE SCALE GENOMIC DNA]</scope>
    <source>
        <strain evidence="3">Lake Konstanz</strain>
    </source>
</reference>
<evidence type="ECO:0000313" key="3">
    <source>
        <dbReference type="Proteomes" id="UP000051952"/>
    </source>
</evidence>
<name>A0A0S4JLH7_BODSA</name>
<dbReference type="EMBL" id="CYKH01001929">
    <property type="protein sequence ID" value="CUG91478.1"/>
    <property type="molecule type" value="Genomic_DNA"/>
</dbReference>
<keyword evidence="3" id="KW-1185">Reference proteome</keyword>
<evidence type="ECO:0000256" key="1">
    <source>
        <dbReference type="SAM" id="MobiDB-lite"/>
    </source>
</evidence>
<organism evidence="2 3">
    <name type="scientific">Bodo saltans</name>
    <name type="common">Flagellated protozoan</name>
    <dbReference type="NCBI Taxonomy" id="75058"/>
    <lineage>
        <taxon>Eukaryota</taxon>
        <taxon>Discoba</taxon>
        <taxon>Euglenozoa</taxon>
        <taxon>Kinetoplastea</taxon>
        <taxon>Metakinetoplastina</taxon>
        <taxon>Eubodonida</taxon>
        <taxon>Bodonidae</taxon>
        <taxon>Bodo</taxon>
    </lineage>
</organism>
<accession>A0A0S4JLH7</accession>
<dbReference type="VEuPathDB" id="TriTrypDB:BSAL_32290"/>
<gene>
    <name evidence="2" type="ORF">BSAL_32290</name>
</gene>
<feature type="region of interest" description="Disordered" evidence="1">
    <location>
        <begin position="1"/>
        <end position="45"/>
    </location>
</feature>